<evidence type="ECO:0000313" key="2">
    <source>
        <dbReference type="EMBL" id="QHT94655.1"/>
    </source>
</evidence>
<dbReference type="Pfam" id="PF18922">
    <property type="entry name" value="DUF5672"/>
    <property type="match status" value="1"/>
</dbReference>
<reference evidence="2" key="1">
    <citation type="journal article" date="2020" name="Nature">
        <title>Giant virus diversity and host interactions through global metagenomics.</title>
        <authorList>
            <person name="Schulz F."/>
            <person name="Roux S."/>
            <person name="Paez-Espino D."/>
            <person name="Jungbluth S."/>
            <person name="Walsh D.A."/>
            <person name="Denef V.J."/>
            <person name="McMahon K.D."/>
            <person name="Konstantinidis K.T."/>
            <person name="Eloe-Fadrosh E.A."/>
            <person name="Kyrpides N.C."/>
            <person name="Woyke T."/>
        </authorList>
    </citation>
    <scope>NUCLEOTIDE SEQUENCE</scope>
    <source>
        <strain evidence="2">GVMAG-M-3300024261-26</strain>
    </source>
</reference>
<evidence type="ECO:0000259" key="1">
    <source>
        <dbReference type="Pfam" id="PF18922"/>
    </source>
</evidence>
<dbReference type="AlphaFoldDB" id="A0A6C0IQ81"/>
<sequence length="271" mass="31924">MHKEHKNSILYCTIHMNEQYEPYWSDYLKQFDLDDSYFQFIESNREKSCIIVEPRSHPLLVPVIKNFMFLLQKKGWSLVVMHGTQNESFIKSALQNWKNVHYVKLCIDNLTIANYNHFFASPILWETLQKLGCKYSLIFQTDVLLLKDNIDDFLDYDFIGAPWCVEMHDIKGGYNGGFSLRNVHTMLNICKTKERLFYNSDSETPVNEDVFFAYHMTSEKQMYTLPTKETARQFSMETVYSADPTGLHKPHLSIFPSGNDYIQLLSKRYVK</sequence>
<organism evidence="2">
    <name type="scientific">viral metagenome</name>
    <dbReference type="NCBI Taxonomy" id="1070528"/>
    <lineage>
        <taxon>unclassified sequences</taxon>
        <taxon>metagenomes</taxon>
        <taxon>organismal metagenomes</taxon>
    </lineage>
</organism>
<protein>
    <recommendedName>
        <fullName evidence="1">DUF5672 domain-containing protein</fullName>
    </recommendedName>
</protein>
<dbReference type="InterPro" id="IPR043729">
    <property type="entry name" value="DUF5672"/>
</dbReference>
<proteinExistence type="predicted"/>
<accession>A0A6C0IQ81</accession>
<dbReference type="EMBL" id="MN740228">
    <property type="protein sequence ID" value="QHT94655.1"/>
    <property type="molecule type" value="Genomic_DNA"/>
</dbReference>
<feature type="domain" description="DUF5672" evidence="1">
    <location>
        <begin position="111"/>
        <end position="248"/>
    </location>
</feature>
<name>A0A6C0IQ81_9ZZZZ</name>